<reference evidence="2" key="1">
    <citation type="submission" date="2012-01" db="EMBL/GenBank/DDBJ databases">
        <authorList>
            <person name="Summers A.O."/>
            <person name="Wireman J."/>
            <person name="Sale K."/>
        </authorList>
    </citation>
    <scope>NUCLEOTIDE SEQUENCE</scope>
    <source>
        <strain evidence="2">J3-49</strain>
        <plasmid evidence="2">pJ349-116</plasmid>
    </source>
</reference>
<keyword evidence="2" id="KW-0269">Exonuclease</keyword>
<keyword evidence="2" id="KW-0540">Nuclease</keyword>
<dbReference type="RefSeq" id="WP_015062483.1">
    <property type="nucleotide sequence ID" value="NC_019339.1"/>
</dbReference>
<geneLocation type="plasmid" evidence="2">
    <name>pJ349-116</name>
</geneLocation>
<dbReference type="AlphaFoldDB" id="I3W1P4"/>
<sequence length="198" mass="21739">MTTGHTPAKGNAAALSRARAQTSARKHQDVAAALKVAADRGHSLTISTLAAAAGVSRQYLYSQADLVDALRRHQQAQTGLEDPPLRAARAADLINAHETIKRLKGHIRELNLKLDAGLAAQIELRDEKRLRQLYEQRGQEIDRLIANNTDLSRTVAQLRETVRALEDDLTIERTAVRELTGRPSNVTNIRFGDASKPT</sequence>
<keyword evidence="2" id="KW-0614">Plasmid</keyword>
<name>I3W1P4_9MICC</name>
<dbReference type="EMBL" id="JQ418530">
    <property type="protein sequence ID" value="AFK89521.1"/>
    <property type="molecule type" value="Genomic_DNA"/>
</dbReference>
<evidence type="ECO:0000256" key="1">
    <source>
        <dbReference type="SAM" id="Coils"/>
    </source>
</evidence>
<keyword evidence="1" id="KW-0175">Coiled coil</keyword>
<evidence type="ECO:0000313" key="2">
    <source>
        <dbReference type="EMBL" id="AFK89521.1"/>
    </source>
</evidence>
<keyword evidence="2" id="KW-0378">Hydrolase</keyword>
<feature type="coiled-coil region" evidence="1">
    <location>
        <begin position="141"/>
        <end position="175"/>
    </location>
</feature>
<protein>
    <submittedName>
        <fullName evidence="2">Exonuclease SbcC</fullName>
    </submittedName>
</protein>
<proteinExistence type="predicted"/>
<accession>I3W1P4</accession>
<dbReference type="GO" id="GO:0004527">
    <property type="term" value="F:exonuclease activity"/>
    <property type="evidence" value="ECO:0007669"/>
    <property type="project" value="UniProtKB-KW"/>
</dbReference>
<organism evidence="2">
    <name type="scientific">Arthrobacter sp. J3.49</name>
    <dbReference type="NCBI Taxonomy" id="347213"/>
    <lineage>
        <taxon>Bacteria</taxon>
        <taxon>Bacillati</taxon>
        <taxon>Actinomycetota</taxon>
        <taxon>Actinomycetes</taxon>
        <taxon>Micrococcales</taxon>
        <taxon>Micrococcaceae</taxon>
        <taxon>Arthrobacter</taxon>
    </lineage>
</organism>